<dbReference type="OrthoDB" id="1723537at2759"/>
<reference evidence="2 3" key="1">
    <citation type="journal article" date="2018" name="Mol. Plant">
        <title>The genome of Artemisia annua provides insight into the evolution of Asteraceae family and artemisinin biosynthesis.</title>
        <authorList>
            <person name="Shen Q."/>
            <person name="Zhang L."/>
            <person name="Liao Z."/>
            <person name="Wang S."/>
            <person name="Yan T."/>
            <person name="Shi P."/>
            <person name="Liu M."/>
            <person name="Fu X."/>
            <person name="Pan Q."/>
            <person name="Wang Y."/>
            <person name="Lv Z."/>
            <person name="Lu X."/>
            <person name="Zhang F."/>
            <person name="Jiang W."/>
            <person name="Ma Y."/>
            <person name="Chen M."/>
            <person name="Hao X."/>
            <person name="Li L."/>
            <person name="Tang Y."/>
            <person name="Lv G."/>
            <person name="Zhou Y."/>
            <person name="Sun X."/>
            <person name="Brodelius P.E."/>
            <person name="Rose J.K.C."/>
            <person name="Tang K."/>
        </authorList>
    </citation>
    <scope>NUCLEOTIDE SEQUENCE [LARGE SCALE GENOMIC DNA]</scope>
    <source>
        <strain evidence="3">cv. Huhao1</strain>
        <tissue evidence="2">Leaf</tissue>
    </source>
</reference>
<protein>
    <submittedName>
        <fullName evidence="2">Zinc finger, SWIM-type</fullName>
    </submittedName>
</protein>
<keyword evidence="3" id="KW-1185">Reference proteome</keyword>
<gene>
    <name evidence="2" type="ORF">CTI12_AA371020</name>
</gene>
<evidence type="ECO:0000313" key="3">
    <source>
        <dbReference type="Proteomes" id="UP000245207"/>
    </source>
</evidence>
<dbReference type="AlphaFoldDB" id="A0A2U1MJL9"/>
<sequence length="272" mass="30880">MPVGRDEGSAEASFYKIESHNEVDSSVEASFSESEIDDEHVKNDVEVDMKDYYQNTDKDAEWVGSQFGNAEVPANNHVEETFDLDDFESASDSEMDGKRKKTLRNLKRQKAKECKGIDKRKCPVFRYHDEDPNSSGLNAGPSLGRPHCDVLLNNMCEVFNRRLLDGRDVSIITFLEYVKDYLTKKIVNVKKVIAKSQGPLTPAATELFNAIKSEANSYTINYYTHALFKLVMWNGGTKYQASSPWDDIKAINGMRRGAAAKPRLNPYEPWRF</sequence>
<dbReference type="EMBL" id="PKPP01005095">
    <property type="protein sequence ID" value="PWA61471.1"/>
    <property type="molecule type" value="Genomic_DNA"/>
</dbReference>
<organism evidence="2 3">
    <name type="scientific">Artemisia annua</name>
    <name type="common">Sweet wormwood</name>
    <dbReference type="NCBI Taxonomy" id="35608"/>
    <lineage>
        <taxon>Eukaryota</taxon>
        <taxon>Viridiplantae</taxon>
        <taxon>Streptophyta</taxon>
        <taxon>Embryophyta</taxon>
        <taxon>Tracheophyta</taxon>
        <taxon>Spermatophyta</taxon>
        <taxon>Magnoliopsida</taxon>
        <taxon>eudicotyledons</taxon>
        <taxon>Gunneridae</taxon>
        <taxon>Pentapetalae</taxon>
        <taxon>asterids</taxon>
        <taxon>campanulids</taxon>
        <taxon>Asterales</taxon>
        <taxon>Asteraceae</taxon>
        <taxon>Asteroideae</taxon>
        <taxon>Anthemideae</taxon>
        <taxon>Artemisiinae</taxon>
        <taxon>Artemisia</taxon>
    </lineage>
</organism>
<evidence type="ECO:0000256" key="1">
    <source>
        <dbReference type="SAM" id="MobiDB-lite"/>
    </source>
</evidence>
<proteinExistence type="predicted"/>
<accession>A0A2U1MJL9</accession>
<name>A0A2U1MJL9_ARTAN</name>
<comment type="caution">
    <text evidence="2">The sequence shown here is derived from an EMBL/GenBank/DDBJ whole genome shotgun (WGS) entry which is preliminary data.</text>
</comment>
<evidence type="ECO:0000313" key="2">
    <source>
        <dbReference type="EMBL" id="PWA61471.1"/>
    </source>
</evidence>
<feature type="region of interest" description="Disordered" evidence="1">
    <location>
        <begin position="1"/>
        <end position="43"/>
    </location>
</feature>
<dbReference type="Proteomes" id="UP000245207">
    <property type="component" value="Unassembled WGS sequence"/>
</dbReference>